<sequence>MQTLCKTLGGRLSQFKNLKSPHRPSFSPDQRPYPSLS</sequence>
<evidence type="ECO:0000313" key="1">
    <source>
        <dbReference type="EMBL" id="UNI71177.1"/>
    </source>
</evidence>
<evidence type="ECO:0000313" key="2">
    <source>
        <dbReference type="Proteomes" id="UP000829258"/>
    </source>
</evidence>
<gene>
    <name evidence="1" type="ORF">EPr2_0069</name>
</gene>
<protein>
    <submittedName>
        <fullName evidence="1">Uncharacterized protein</fullName>
    </submittedName>
</protein>
<organism evidence="1 2">
    <name type="scientific">Providencia phage EPr2</name>
    <dbReference type="NCBI Taxonomy" id="2917333"/>
    <lineage>
        <taxon>Viruses</taxon>
        <taxon>Duplodnaviria</taxon>
        <taxon>Heunggongvirae</taxon>
        <taxon>Uroviricota</taxon>
        <taxon>Caudoviricetes</taxon>
        <taxon>Autographivirales</taxon>
        <taxon>Autotranscriptaviridae</taxon>
        <taxon>Studiervirinae</taxon>
        <taxon>Kayfunavirus</taxon>
        <taxon>Kayfunavirus EPr2</taxon>
    </lineage>
</organism>
<dbReference type="Proteomes" id="UP000829258">
    <property type="component" value="Segment"/>
</dbReference>
<dbReference type="EMBL" id="OM256482">
    <property type="protein sequence ID" value="UNI71177.1"/>
    <property type="molecule type" value="Genomic_DNA"/>
</dbReference>
<name>A0AC61TT53_9CAUD</name>
<keyword evidence="2" id="KW-1185">Reference proteome</keyword>
<reference evidence="1" key="1">
    <citation type="submission" date="2022-01" db="EMBL/GenBank/DDBJ databases">
        <title>Identification and Characterization of vB_PreP_EPr2, a Lytic Bacteriophage of Pan-drug Resistant Providencia rettgeri.</title>
        <authorList>
            <person name="Margulieux K.R."/>
            <person name="Mencke J.L."/>
            <person name="He Y."/>
            <person name="Filippov A.A."/>
            <person name="Nikolich M.P."/>
            <person name="Belew A.T."/>
            <person name="McGann P."/>
            <person name="Swierczewski B.E."/>
            <person name="Getnet D."/>
            <person name="Ellison D.W."/>
        </authorList>
    </citation>
    <scope>NUCLEOTIDE SEQUENCE</scope>
</reference>
<accession>A0AC61TT53</accession>
<proteinExistence type="predicted"/>